<feature type="active site" description="Proton donor/acceptor" evidence="2 3">
    <location>
        <position position="74"/>
    </location>
</feature>
<dbReference type="InterPro" id="IPR011607">
    <property type="entry name" value="MGS-like_dom"/>
</dbReference>
<dbReference type="KEGG" id="plt:Plut_1001"/>
<dbReference type="Gene3D" id="3.40.50.1380">
    <property type="entry name" value="Methylglyoxal synthase-like domain"/>
    <property type="match status" value="1"/>
</dbReference>
<dbReference type="SUPFAM" id="SSF52335">
    <property type="entry name" value="Methylglyoxal synthase-like"/>
    <property type="match status" value="1"/>
</dbReference>
<evidence type="ECO:0000313" key="5">
    <source>
        <dbReference type="EMBL" id="ABB23863.1"/>
    </source>
</evidence>
<dbReference type="Proteomes" id="UP000002709">
    <property type="component" value="Chromosome"/>
</dbReference>
<dbReference type="NCBIfam" id="NF003559">
    <property type="entry name" value="PRK05234.1"/>
    <property type="match status" value="1"/>
</dbReference>
<dbReference type="GO" id="GO:0019242">
    <property type="term" value="P:methylglyoxal biosynthetic process"/>
    <property type="evidence" value="ECO:0007669"/>
    <property type="project" value="UniProtKB-UniRule"/>
</dbReference>
<dbReference type="InterPro" id="IPR018148">
    <property type="entry name" value="Methylglyoxal_synth_AS"/>
</dbReference>
<comment type="similarity">
    <text evidence="1 2">Belongs to the methylglyoxal synthase family.</text>
</comment>
<feature type="binding site" evidence="2">
    <location>
        <begin position="48"/>
        <end position="51"/>
    </location>
    <ligand>
        <name>substrate</name>
    </ligand>
</feature>
<proteinExistence type="inferred from homology"/>
<dbReference type="PANTHER" id="PTHR30492">
    <property type="entry name" value="METHYLGLYOXAL SYNTHASE"/>
    <property type="match status" value="1"/>
</dbReference>
<dbReference type="eggNOG" id="COG1803">
    <property type="taxonomic scope" value="Bacteria"/>
</dbReference>
<evidence type="ECO:0000256" key="2">
    <source>
        <dbReference type="HAMAP-Rule" id="MF_00549"/>
    </source>
</evidence>
<comment type="function">
    <text evidence="2">Catalyzes the formation of methylglyoxal from dihydroxyacetone phosphate.</text>
</comment>
<dbReference type="STRING" id="319225.Plut_1001"/>
<evidence type="ECO:0000313" key="6">
    <source>
        <dbReference type="Proteomes" id="UP000002709"/>
    </source>
</evidence>
<dbReference type="EMBL" id="CP000096">
    <property type="protein sequence ID" value="ABB23863.1"/>
    <property type="molecule type" value="Genomic_DNA"/>
</dbReference>
<dbReference type="InterPro" id="IPR036914">
    <property type="entry name" value="MGS-like_dom_sf"/>
</dbReference>
<dbReference type="PIRSF" id="PIRSF006614">
    <property type="entry name" value="Methylglyox_syn"/>
    <property type="match status" value="1"/>
</dbReference>
<keyword evidence="2 5" id="KW-0456">Lyase</keyword>
<dbReference type="EC" id="4.2.3.3" evidence="2"/>
<evidence type="ECO:0000256" key="3">
    <source>
        <dbReference type="PIRSR" id="PIRSR006614-1"/>
    </source>
</evidence>
<protein>
    <recommendedName>
        <fullName evidence="2">Methylglyoxal synthase</fullName>
        <shortName evidence="2">MGS</shortName>
        <ecNumber evidence="2">4.2.3.3</ecNumber>
    </recommendedName>
</protein>
<name>Q3B468_CHLL3</name>
<dbReference type="CDD" id="cd01422">
    <property type="entry name" value="MGS"/>
    <property type="match status" value="1"/>
</dbReference>
<feature type="binding site" evidence="2">
    <location>
        <position position="101"/>
    </location>
    <ligand>
        <name>substrate</name>
    </ligand>
</feature>
<dbReference type="GO" id="GO:0005829">
    <property type="term" value="C:cytosol"/>
    <property type="evidence" value="ECO:0007669"/>
    <property type="project" value="TreeGrafter"/>
</dbReference>
<accession>Q3B468</accession>
<comment type="caution">
    <text evidence="2">Lacks conserved residue(s) required for the propagation of feature annotation.</text>
</comment>
<evidence type="ECO:0000256" key="1">
    <source>
        <dbReference type="ARBA" id="ARBA00006287"/>
    </source>
</evidence>
<dbReference type="PROSITE" id="PS51855">
    <property type="entry name" value="MGS"/>
    <property type="match status" value="1"/>
</dbReference>
<dbReference type="GO" id="GO:0008929">
    <property type="term" value="F:methylglyoxal synthase activity"/>
    <property type="evidence" value="ECO:0007669"/>
    <property type="project" value="UniProtKB-UniRule"/>
</dbReference>
<dbReference type="HAMAP" id="MF_00549">
    <property type="entry name" value="Methylglyoxal_synth"/>
    <property type="match status" value="1"/>
</dbReference>
<dbReference type="HOGENOM" id="CLU_120420_0_1_10"/>
<keyword evidence="6" id="KW-1185">Reference proteome</keyword>
<organism evidence="5 6">
    <name type="scientific">Chlorobium luteolum (strain DSM 273 / BCRC 81028 / 2530)</name>
    <name type="common">Pelodictyon luteolum</name>
    <dbReference type="NCBI Taxonomy" id="319225"/>
    <lineage>
        <taxon>Bacteria</taxon>
        <taxon>Pseudomonadati</taxon>
        <taxon>Chlorobiota</taxon>
        <taxon>Chlorobiia</taxon>
        <taxon>Chlorobiales</taxon>
        <taxon>Chlorobiaceae</taxon>
        <taxon>Chlorobium/Pelodictyon group</taxon>
        <taxon>Pelodictyon</taxon>
    </lineage>
</organism>
<evidence type="ECO:0000259" key="4">
    <source>
        <dbReference type="PROSITE" id="PS51855"/>
    </source>
</evidence>
<feature type="domain" description="MGS-like" evidence="4">
    <location>
        <begin position="9"/>
        <end position="146"/>
    </location>
</feature>
<gene>
    <name evidence="2" type="primary">mgsA</name>
    <name evidence="5" type="ordered locus">Plut_1001</name>
</gene>
<feature type="binding site" evidence="2">
    <location>
        <begin position="68"/>
        <end position="69"/>
    </location>
    <ligand>
        <name>substrate</name>
    </ligand>
</feature>
<dbReference type="PROSITE" id="PS01335">
    <property type="entry name" value="METHYLGLYOXAL_SYNTH"/>
    <property type="match status" value="1"/>
</dbReference>
<feature type="binding site" evidence="2">
    <location>
        <position position="22"/>
    </location>
    <ligand>
        <name>substrate</name>
    </ligand>
</feature>
<dbReference type="Pfam" id="PF02142">
    <property type="entry name" value="MGS"/>
    <property type="match status" value="1"/>
</dbReference>
<dbReference type="AlphaFoldDB" id="Q3B468"/>
<sequence length="146" mass="16445">MKRCRKTEATMESSKKIALVAHLSKNADLQAWAKYSRDLLERHTLFATGTTVQVSELEFRITVHRLMSGPLGGDRQIGAIIAGEELDFLIFFRDPLELPPHDPDVKVLLRMAVEWNIPAACNPASADFMISSPLMERTFSGWYPTI</sequence>
<dbReference type="PANTHER" id="PTHR30492:SF0">
    <property type="entry name" value="METHYLGLYOXAL SYNTHASE"/>
    <property type="match status" value="1"/>
</dbReference>
<dbReference type="InterPro" id="IPR004363">
    <property type="entry name" value="Methylgl_synth"/>
</dbReference>
<dbReference type="SMART" id="SM00851">
    <property type="entry name" value="MGS"/>
    <property type="match status" value="1"/>
</dbReference>
<comment type="catalytic activity">
    <reaction evidence="2">
        <text>dihydroxyacetone phosphate = methylglyoxal + phosphate</text>
        <dbReference type="Rhea" id="RHEA:17937"/>
        <dbReference type="ChEBI" id="CHEBI:17158"/>
        <dbReference type="ChEBI" id="CHEBI:43474"/>
        <dbReference type="ChEBI" id="CHEBI:57642"/>
        <dbReference type="EC" id="4.2.3.3"/>
    </reaction>
</comment>
<reference evidence="6" key="1">
    <citation type="submission" date="2005-08" db="EMBL/GenBank/DDBJ databases">
        <title>Complete sequence of Pelodictyon luteolum DSM 273.</title>
        <authorList>
            <consortium name="US DOE Joint Genome Institute"/>
            <person name="Copeland A."/>
            <person name="Lucas S."/>
            <person name="Lapidus A."/>
            <person name="Barry K."/>
            <person name="Detter J.C."/>
            <person name="Glavina T."/>
            <person name="Hammon N."/>
            <person name="Israni S."/>
            <person name="Pitluck S."/>
            <person name="Bryant D."/>
            <person name="Schmutz J."/>
            <person name="Larimer F."/>
            <person name="Land M."/>
            <person name="Kyrpides N."/>
            <person name="Ivanova N."/>
            <person name="Richardson P."/>
        </authorList>
    </citation>
    <scope>NUCLEOTIDE SEQUENCE [LARGE SCALE GENOMIC DNA]</scope>
    <source>
        <strain evidence="6">DSM 273 / BCRC 81028 / 2530</strain>
    </source>
</reference>